<evidence type="ECO:0000313" key="2">
    <source>
        <dbReference type="EMBL" id="XDP47295.1"/>
    </source>
</evidence>
<keyword evidence="1" id="KW-0812">Transmembrane</keyword>
<accession>A0AB39L8T1</accession>
<organism evidence="2">
    <name type="scientific">Sinomonas puerhi</name>
    <dbReference type="NCBI Taxonomy" id="3238584"/>
    <lineage>
        <taxon>Bacteria</taxon>
        <taxon>Bacillati</taxon>
        <taxon>Actinomycetota</taxon>
        <taxon>Actinomycetes</taxon>
        <taxon>Micrococcales</taxon>
        <taxon>Micrococcaceae</taxon>
        <taxon>Sinomonas</taxon>
    </lineage>
</organism>
<keyword evidence="1" id="KW-1133">Transmembrane helix</keyword>
<keyword evidence="1" id="KW-0472">Membrane</keyword>
<name>A0AB39L8T1_9MICC</name>
<dbReference type="EMBL" id="CP163302">
    <property type="protein sequence ID" value="XDP47295.1"/>
    <property type="molecule type" value="Genomic_DNA"/>
</dbReference>
<dbReference type="KEGG" id="spue:AB5L97_07350"/>
<feature type="transmembrane region" description="Helical" evidence="1">
    <location>
        <begin position="67"/>
        <end position="89"/>
    </location>
</feature>
<dbReference type="AlphaFoldDB" id="A0AB39L8T1"/>
<evidence type="ECO:0008006" key="3">
    <source>
        <dbReference type="Google" id="ProtNLM"/>
    </source>
</evidence>
<protein>
    <recommendedName>
        <fullName evidence="3">SPW repeat-containing protein</fullName>
    </recommendedName>
</protein>
<feature type="transmembrane region" description="Helical" evidence="1">
    <location>
        <begin position="34"/>
        <end position="55"/>
    </location>
</feature>
<evidence type="ECO:0000256" key="1">
    <source>
        <dbReference type="SAM" id="Phobius"/>
    </source>
</evidence>
<feature type="transmembrane region" description="Helical" evidence="1">
    <location>
        <begin position="95"/>
        <end position="112"/>
    </location>
</feature>
<proteinExistence type="predicted"/>
<gene>
    <name evidence="2" type="ORF">AB5L97_07350</name>
</gene>
<reference evidence="2" key="1">
    <citation type="submission" date="2024-07" db="EMBL/GenBank/DDBJ databases">
        <authorList>
            <person name="fu j."/>
        </authorList>
    </citation>
    <scope>NUCLEOTIDE SEQUENCE</scope>
    <source>
        <strain evidence="2">P10A9</strain>
    </source>
</reference>
<sequence length="124" mass="13434">MSVDPFFLVGTVLCALSLILCVAAVITKTYPGDAAIVSVAVVELFLVVFGIAAGIRQAGGEPVRGEVWEFWGYLATALILPIVAFWWAIADKTRWSNAVLGAVPLTIFVMLFRMEQIWNGAPFS</sequence>